<name>A0A4Y2R0F5_ARAVE</name>
<accession>A0A4Y2R0F5</accession>
<evidence type="ECO:0000256" key="1">
    <source>
        <dbReference type="SAM" id="MobiDB-lite"/>
    </source>
</evidence>
<proteinExistence type="predicted"/>
<dbReference type="Proteomes" id="UP000499080">
    <property type="component" value="Unassembled WGS sequence"/>
</dbReference>
<dbReference type="EMBL" id="BGPR01015406">
    <property type="protein sequence ID" value="GBN69103.1"/>
    <property type="molecule type" value="Genomic_DNA"/>
</dbReference>
<evidence type="ECO:0000313" key="3">
    <source>
        <dbReference type="Proteomes" id="UP000499080"/>
    </source>
</evidence>
<feature type="compositionally biased region" description="Low complexity" evidence="1">
    <location>
        <begin position="138"/>
        <end position="154"/>
    </location>
</feature>
<gene>
    <name evidence="2" type="ORF">AVEN_142742_1</name>
</gene>
<evidence type="ECO:0000313" key="2">
    <source>
        <dbReference type="EMBL" id="GBN69103.1"/>
    </source>
</evidence>
<feature type="region of interest" description="Disordered" evidence="1">
    <location>
        <begin position="127"/>
        <end position="167"/>
    </location>
</feature>
<keyword evidence="3" id="KW-1185">Reference proteome</keyword>
<comment type="caution">
    <text evidence="2">The sequence shown here is derived from an EMBL/GenBank/DDBJ whole genome shotgun (WGS) entry which is preliminary data.</text>
</comment>
<feature type="non-terminal residue" evidence="2">
    <location>
        <position position="167"/>
    </location>
</feature>
<organism evidence="2 3">
    <name type="scientific">Araneus ventricosus</name>
    <name type="common">Orbweaver spider</name>
    <name type="synonym">Epeira ventricosa</name>
    <dbReference type="NCBI Taxonomy" id="182803"/>
    <lineage>
        <taxon>Eukaryota</taxon>
        <taxon>Metazoa</taxon>
        <taxon>Ecdysozoa</taxon>
        <taxon>Arthropoda</taxon>
        <taxon>Chelicerata</taxon>
        <taxon>Arachnida</taxon>
        <taxon>Araneae</taxon>
        <taxon>Araneomorphae</taxon>
        <taxon>Entelegynae</taxon>
        <taxon>Araneoidea</taxon>
        <taxon>Araneidae</taxon>
        <taxon>Araneus</taxon>
    </lineage>
</organism>
<reference evidence="2 3" key="1">
    <citation type="journal article" date="2019" name="Sci. Rep.">
        <title>Orb-weaving spider Araneus ventricosus genome elucidates the spidroin gene catalogue.</title>
        <authorList>
            <person name="Kono N."/>
            <person name="Nakamura H."/>
            <person name="Ohtoshi R."/>
            <person name="Moran D.A.P."/>
            <person name="Shinohara A."/>
            <person name="Yoshida Y."/>
            <person name="Fujiwara M."/>
            <person name="Mori M."/>
            <person name="Tomita M."/>
            <person name="Arakawa K."/>
        </authorList>
    </citation>
    <scope>NUCLEOTIDE SEQUENCE [LARGE SCALE GENOMIC DNA]</scope>
</reference>
<protein>
    <submittedName>
        <fullName evidence="2">Uncharacterized protein</fullName>
    </submittedName>
</protein>
<dbReference type="AlphaFoldDB" id="A0A4Y2R0F5"/>
<sequence length="167" mass="18838">MKTHTKSDGRARILSKALQSAFDSASSQKDPVICKENRKLSETKISLTHWPNTEKPILPDAISTDTSHWIEDSLLNEIHQTLRMVPENETQKWIRDNRLKALKELLPYQYSFTDILSSFSTTDLNEEMSPVASDGQVSSGSSRNLLSSKSNSLKDMPVSKNESEKLE</sequence>